<feature type="transmembrane region" description="Helical" evidence="5">
    <location>
        <begin position="107"/>
        <end position="134"/>
    </location>
</feature>
<dbReference type="AlphaFoldDB" id="A0A0K0ETW1"/>
<proteinExistence type="predicted"/>
<dbReference type="Gene3D" id="1.20.1250.20">
    <property type="entry name" value="MFS general substrate transporter like domains"/>
    <property type="match status" value="2"/>
</dbReference>
<dbReference type="Proteomes" id="UP000035680">
    <property type="component" value="Unassembled WGS sequence"/>
</dbReference>
<feature type="transmembrane region" description="Helical" evidence="5">
    <location>
        <begin position="233"/>
        <end position="249"/>
    </location>
</feature>
<feature type="transmembrane region" description="Helical" evidence="5">
    <location>
        <begin position="52"/>
        <end position="68"/>
    </location>
</feature>
<protein>
    <submittedName>
        <fullName evidence="7">MFS transporter</fullName>
    </submittedName>
</protein>
<feature type="transmembrane region" description="Helical" evidence="5">
    <location>
        <begin position="80"/>
        <end position="100"/>
    </location>
</feature>
<dbReference type="InterPro" id="IPR036259">
    <property type="entry name" value="MFS_trans_sf"/>
</dbReference>
<feature type="transmembrane region" description="Helical" evidence="5">
    <location>
        <begin position="277"/>
        <end position="298"/>
    </location>
</feature>
<evidence type="ECO:0000256" key="4">
    <source>
        <dbReference type="ARBA" id="ARBA00023136"/>
    </source>
</evidence>
<evidence type="ECO:0000256" key="3">
    <source>
        <dbReference type="ARBA" id="ARBA00022989"/>
    </source>
</evidence>
<evidence type="ECO:0000256" key="1">
    <source>
        <dbReference type="ARBA" id="ARBA00004141"/>
    </source>
</evidence>
<dbReference type="InterPro" id="IPR011701">
    <property type="entry name" value="MFS"/>
</dbReference>
<keyword evidence="2 5" id="KW-0812">Transmembrane</keyword>
<dbReference type="WBParaSite" id="SVE_0000477750.1">
    <property type="protein sequence ID" value="SVE_0000477750.1"/>
    <property type="gene ID" value="SVE_0000477750"/>
</dbReference>
<dbReference type="SUPFAM" id="SSF103473">
    <property type="entry name" value="MFS general substrate transporter"/>
    <property type="match status" value="1"/>
</dbReference>
<sequence>MALIAFCQTSRSVLYPELLSEKIQRIYIPPEGLDIDEIKIFFNKKMAIWERNYDYVNIPLVFIFSIIYGTQSDRFGRKGLLLLGSISFFIDTLIKIFILWEKTNISLYFFYVAAGVAGIMGDTTILMTGINAFISDKFKNTHLSVRMVSVSIFFSLGSFMASTLVKILTKHISHITLLFLIEGFILFWIKDQSNPIEEGKLLYQTIPMLTEIKIYILDLYSFLIKKRNKELKFLLYSCLTLIFMEQFIFGEEKSLIGIYTRLPPFNWKTDEYSTYKLVRPIVQIVGMIIGSILFFKLFKIKDTMIIIFSIISMAICILAIGLSSNSIGIYTSLIFGCLHGFLNPLTYAFMAKVVDSNEIGKAYAISGVVSKTATLLQSLILQNIYISTVGWCKGFVWYIMTVLNLPLIILFILVYKISNRVLEN</sequence>
<evidence type="ECO:0000256" key="5">
    <source>
        <dbReference type="SAM" id="Phobius"/>
    </source>
</evidence>
<keyword evidence="3 5" id="KW-1133">Transmembrane helix</keyword>
<dbReference type="Pfam" id="PF07690">
    <property type="entry name" value="MFS_1"/>
    <property type="match status" value="1"/>
</dbReference>
<feature type="transmembrane region" description="Helical" evidence="5">
    <location>
        <begin position="395"/>
        <end position="415"/>
    </location>
</feature>
<keyword evidence="4 5" id="KW-0472">Membrane</keyword>
<reference evidence="7" key="2">
    <citation type="submission" date="2015-08" db="UniProtKB">
        <authorList>
            <consortium name="WormBaseParasite"/>
        </authorList>
    </citation>
    <scope>IDENTIFICATION</scope>
</reference>
<feature type="transmembrane region" description="Helical" evidence="5">
    <location>
        <begin position="146"/>
        <end position="165"/>
    </location>
</feature>
<feature type="transmembrane region" description="Helical" evidence="5">
    <location>
        <begin position="362"/>
        <end position="380"/>
    </location>
</feature>
<organism evidence="6 7">
    <name type="scientific">Strongyloides venezuelensis</name>
    <name type="common">Threadworm</name>
    <dbReference type="NCBI Taxonomy" id="75913"/>
    <lineage>
        <taxon>Eukaryota</taxon>
        <taxon>Metazoa</taxon>
        <taxon>Ecdysozoa</taxon>
        <taxon>Nematoda</taxon>
        <taxon>Chromadorea</taxon>
        <taxon>Rhabditida</taxon>
        <taxon>Tylenchina</taxon>
        <taxon>Panagrolaimomorpha</taxon>
        <taxon>Strongyloidoidea</taxon>
        <taxon>Strongyloididae</taxon>
        <taxon>Strongyloides</taxon>
    </lineage>
</organism>
<feature type="transmembrane region" description="Helical" evidence="5">
    <location>
        <begin position="201"/>
        <end position="221"/>
    </location>
</feature>
<name>A0A0K0ETW1_STRVS</name>
<evidence type="ECO:0000256" key="2">
    <source>
        <dbReference type="ARBA" id="ARBA00022692"/>
    </source>
</evidence>
<evidence type="ECO:0000313" key="6">
    <source>
        <dbReference type="Proteomes" id="UP000035680"/>
    </source>
</evidence>
<comment type="subcellular location">
    <subcellularLocation>
        <location evidence="1">Membrane</location>
        <topology evidence="1">Multi-pass membrane protein</topology>
    </subcellularLocation>
</comment>
<dbReference type="GO" id="GO:0016020">
    <property type="term" value="C:membrane"/>
    <property type="evidence" value="ECO:0007669"/>
    <property type="project" value="UniProtKB-SubCell"/>
</dbReference>
<keyword evidence="6" id="KW-1185">Reference proteome</keyword>
<dbReference type="PANTHER" id="PTHR23507:SF11">
    <property type="entry name" value="SOLUTE CARRIER FAMILY RELATED"/>
    <property type="match status" value="1"/>
</dbReference>
<reference evidence="6" key="1">
    <citation type="submission" date="2014-07" db="EMBL/GenBank/DDBJ databases">
        <authorList>
            <person name="Martin A.A"/>
            <person name="De Silva N."/>
        </authorList>
    </citation>
    <scope>NUCLEOTIDE SEQUENCE</scope>
</reference>
<feature type="transmembrane region" description="Helical" evidence="5">
    <location>
        <begin position="329"/>
        <end position="350"/>
    </location>
</feature>
<feature type="transmembrane region" description="Helical" evidence="5">
    <location>
        <begin position="305"/>
        <end position="323"/>
    </location>
</feature>
<accession>A0A0K0ETW1</accession>
<feature type="transmembrane region" description="Helical" evidence="5">
    <location>
        <begin position="172"/>
        <end position="189"/>
    </location>
</feature>
<dbReference type="PANTHER" id="PTHR23507">
    <property type="entry name" value="ZGC:174356"/>
    <property type="match status" value="1"/>
</dbReference>
<dbReference type="GO" id="GO:0022857">
    <property type="term" value="F:transmembrane transporter activity"/>
    <property type="evidence" value="ECO:0007669"/>
    <property type="project" value="InterPro"/>
</dbReference>
<evidence type="ECO:0000313" key="7">
    <source>
        <dbReference type="WBParaSite" id="SVE_0000477750.1"/>
    </source>
</evidence>